<dbReference type="GO" id="GO:0015036">
    <property type="term" value="F:disulfide oxidoreductase activity"/>
    <property type="evidence" value="ECO:0007669"/>
    <property type="project" value="UniProtKB-ARBA"/>
</dbReference>
<dbReference type="Proteomes" id="UP000430021">
    <property type="component" value="Unassembled WGS sequence"/>
</dbReference>
<dbReference type="InterPro" id="IPR013740">
    <property type="entry name" value="Redoxin"/>
</dbReference>
<dbReference type="InterPro" id="IPR017937">
    <property type="entry name" value="Thioredoxin_CS"/>
</dbReference>
<keyword evidence="3" id="KW-1015">Disulfide bond</keyword>
<name>A0A6I4UND6_9SPHN</name>
<dbReference type="InterPro" id="IPR013766">
    <property type="entry name" value="Thioredoxin_domain"/>
</dbReference>
<sequence>MLAGCDRAAEAPAQPVAQGEAAKSPTGLMTRQFAGTPIPAIAVVDPAGKSLDLGAQDGPVLLNLWATWCAPCVKEMPQLDALAAELDGEVRVITVSQDLRGAEVVTPFFARTGLTRLEPWLDPETALSAQFTPEGALPLTILFDASGKEVLRVAGGYEWDSPEAAALIRESLAAK</sequence>
<dbReference type="GO" id="GO:0030313">
    <property type="term" value="C:cell envelope"/>
    <property type="evidence" value="ECO:0007669"/>
    <property type="project" value="UniProtKB-SubCell"/>
</dbReference>
<evidence type="ECO:0000256" key="3">
    <source>
        <dbReference type="ARBA" id="ARBA00023157"/>
    </source>
</evidence>
<dbReference type="PANTHER" id="PTHR42852">
    <property type="entry name" value="THIOL:DISULFIDE INTERCHANGE PROTEIN DSBE"/>
    <property type="match status" value="1"/>
</dbReference>
<evidence type="ECO:0000256" key="4">
    <source>
        <dbReference type="ARBA" id="ARBA00023284"/>
    </source>
</evidence>
<reference evidence="7 8" key="1">
    <citation type="submission" date="2019-12" db="EMBL/GenBank/DDBJ databases">
        <title>Genomic-based taxomic classification of the family Erythrobacteraceae.</title>
        <authorList>
            <person name="Xu L."/>
        </authorList>
    </citation>
    <scope>NUCLEOTIDE SEQUENCE [LARGE SCALE GENOMIC DNA]</scope>
    <source>
        <strain evidence="7 8">JCM 10282</strain>
    </source>
</reference>
<dbReference type="SUPFAM" id="SSF52833">
    <property type="entry name" value="Thioredoxin-like"/>
    <property type="match status" value="1"/>
</dbReference>
<comment type="subcellular location">
    <subcellularLocation>
        <location evidence="1">Cell envelope</location>
    </subcellularLocation>
</comment>
<evidence type="ECO:0000313" key="7">
    <source>
        <dbReference type="EMBL" id="MXP39916.1"/>
    </source>
</evidence>
<keyword evidence="4" id="KW-0676">Redox-active center</keyword>
<keyword evidence="2" id="KW-0201">Cytochrome c-type biogenesis</keyword>
<evidence type="ECO:0000259" key="6">
    <source>
        <dbReference type="PROSITE" id="PS51352"/>
    </source>
</evidence>
<dbReference type="PANTHER" id="PTHR42852:SF6">
    <property type="entry name" value="THIOL:DISULFIDE INTERCHANGE PROTEIN DSBE"/>
    <property type="match status" value="1"/>
</dbReference>
<proteinExistence type="predicted"/>
<dbReference type="AlphaFoldDB" id="A0A6I4UND6"/>
<comment type="caution">
    <text evidence="7">The sequence shown here is derived from an EMBL/GenBank/DDBJ whole genome shotgun (WGS) entry which is preliminary data.</text>
</comment>
<evidence type="ECO:0000256" key="5">
    <source>
        <dbReference type="SAM" id="MobiDB-lite"/>
    </source>
</evidence>
<dbReference type="InterPro" id="IPR050553">
    <property type="entry name" value="Thioredoxin_ResA/DsbE_sf"/>
</dbReference>
<accession>A0A6I4UND6</accession>
<dbReference type="CDD" id="cd02966">
    <property type="entry name" value="TlpA_like_family"/>
    <property type="match status" value="1"/>
</dbReference>
<feature type="region of interest" description="Disordered" evidence="5">
    <location>
        <begin position="1"/>
        <end position="24"/>
    </location>
</feature>
<dbReference type="Gene3D" id="3.40.30.10">
    <property type="entry name" value="Glutaredoxin"/>
    <property type="match status" value="1"/>
</dbReference>
<dbReference type="PROSITE" id="PS51352">
    <property type="entry name" value="THIOREDOXIN_2"/>
    <property type="match status" value="1"/>
</dbReference>
<dbReference type="EMBL" id="WTYB01000005">
    <property type="protein sequence ID" value="MXP39916.1"/>
    <property type="molecule type" value="Genomic_DNA"/>
</dbReference>
<organism evidence="7 8">
    <name type="scientific">Erythrobacter ramosus</name>
    <dbReference type="NCBI Taxonomy" id="35811"/>
    <lineage>
        <taxon>Bacteria</taxon>
        <taxon>Pseudomonadati</taxon>
        <taxon>Pseudomonadota</taxon>
        <taxon>Alphaproteobacteria</taxon>
        <taxon>Sphingomonadales</taxon>
        <taxon>Erythrobacteraceae</taxon>
        <taxon>Erythrobacter/Porphyrobacter group</taxon>
        <taxon>Erythrobacter</taxon>
    </lineage>
</organism>
<evidence type="ECO:0000256" key="1">
    <source>
        <dbReference type="ARBA" id="ARBA00004196"/>
    </source>
</evidence>
<evidence type="ECO:0000313" key="8">
    <source>
        <dbReference type="Proteomes" id="UP000430021"/>
    </source>
</evidence>
<dbReference type="OrthoDB" id="9799347at2"/>
<feature type="domain" description="Thioredoxin" evidence="6">
    <location>
        <begin position="32"/>
        <end position="173"/>
    </location>
</feature>
<dbReference type="PROSITE" id="PS00194">
    <property type="entry name" value="THIOREDOXIN_1"/>
    <property type="match status" value="1"/>
</dbReference>
<dbReference type="Pfam" id="PF08534">
    <property type="entry name" value="Redoxin"/>
    <property type="match status" value="1"/>
</dbReference>
<gene>
    <name evidence="7" type="ORF">GRI59_15015</name>
</gene>
<evidence type="ECO:0000256" key="2">
    <source>
        <dbReference type="ARBA" id="ARBA00022748"/>
    </source>
</evidence>
<protein>
    <submittedName>
        <fullName evidence="7">Redoxin family protein</fullName>
    </submittedName>
</protein>
<dbReference type="GO" id="GO:0017004">
    <property type="term" value="P:cytochrome complex assembly"/>
    <property type="evidence" value="ECO:0007669"/>
    <property type="project" value="UniProtKB-KW"/>
</dbReference>
<dbReference type="InterPro" id="IPR036249">
    <property type="entry name" value="Thioredoxin-like_sf"/>
</dbReference>